<dbReference type="HAMAP" id="MF_00624">
    <property type="entry name" value="GlgC"/>
    <property type="match status" value="1"/>
</dbReference>
<dbReference type="InterPro" id="IPR011004">
    <property type="entry name" value="Trimer_LpxA-like_sf"/>
</dbReference>
<evidence type="ECO:0000256" key="5">
    <source>
        <dbReference type="ARBA" id="ARBA00022741"/>
    </source>
</evidence>
<dbReference type="Pfam" id="PF00483">
    <property type="entry name" value="NTP_transferase"/>
    <property type="match status" value="1"/>
</dbReference>
<dbReference type="SUPFAM" id="SSF53448">
    <property type="entry name" value="Nucleotide-diphospho-sugar transferases"/>
    <property type="match status" value="1"/>
</dbReference>
<evidence type="ECO:0000259" key="10">
    <source>
        <dbReference type="Pfam" id="PF00483"/>
    </source>
</evidence>
<keyword evidence="13" id="KW-1185">Reference proteome</keyword>
<dbReference type="InterPro" id="IPR029044">
    <property type="entry name" value="Nucleotide-diphossugar_trans"/>
</dbReference>
<evidence type="ECO:0000256" key="1">
    <source>
        <dbReference type="ARBA" id="ARBA00010443"/>
    </source>
</evidence>
<name>A0A401JD44_9PROT</name>
<comment type="caution">
    <text evidence="9">Lacks conserved residue(s) required for the propagation of feature annotation.</text>
</comment>
<dbReference type="InterPro" id="IPR011831">
    <property type="entry name" value="ADP-Glc_PPase"/>
</dbReference>
<evidence type="ECO:0000256" key="6">
    <source>
        <dbReference type="ARBA" id="ARBA00022840"/>
    </source>
</evidence>
<keyword evidence="6 9" id="KW-0067">ATP-binding</keyword>
<dbReference type="Gene3D" id="3.90.550.10">
    <property type="entry name" value="Spore Coat Polysaccharide Biosynthesis Protein SpsA, Chain A"/>
    <property type="match status" value="1"/>
</dbReference>
<feature type="binding site" evidence="9">
    <location>
        <begin position="180"/>
        <end position="181"/>
    </location>
    <ligand>
        <name>alpha-D-glucose 1-phosphate</name>
        <dbReference type="ChEBI" id="CHEBI:58601"/>
    </ligand>
</feature>
<evidence type="ECO:0000256" key="4">
    <source>
        <dbReference type="ARBA" id="ARBA00022695"/>
    </source>
</evidence>
<feature type="binding site" evidence="9">
    <location>
        <position position="165"/>
    </location>
    <ligand>
        <name>alpha-D-glucose 1-phosphate</name>
        <dbReference type="ChEBI" id="CHEBI:58601"/>
    </ligand>
</feature>
<dbReference type="NCBIfam" id="TIGR02091">
    <property type="entry name" value="glgC"/>
    <property type="match status" value="1"/>
</dbReference>
<dbReference type="RefSeq" id="WP_124704327.1">
    <property type="nucleotide sequence ID" value="NZ_BGOW01000012.1"/>
</dbReference>
<feature type="site" description="Could play a key role in the communication between the regulatory and the substrate sites" evidence="9">
    <location>
        <position position="61"/>
    </location>
</feature>
<evidence type="ECO:0000256" key="8">
    <source>
        <dbReference type="ARBA" id="ARBA00023277"/>
    </source>
</evidence>
<dbReference type="CDD" id="cd02508">
    <property type="entry name" value="ADP_Glucose_PP"/>
    <property type="match status" value="1"/>
</dbReference>
<evidence type="ECO:0000313" key="13">
    <source>
        <dbReference type="Proteomes" id="UP000286806"/>
    </source>
</evidence>
<keyword evidence="4 9" id="KW-0548">Nucleotidyltransferase</keyword>
<evidence type="ECO:0000313" key="12">
    <source>
        <dbReference type="EMBL" id="GBL45504.1"/>
    </source>
</evidence>
<dbReference type="EC" id="2.7.7.27" evidence="9"/>
<dbReference type="InterPro" id="IPR005835">
    <property type="entry name" value="NTP_transferase_dom"/>
</dbReference>
<accession>A0A401JD44</accession>
<dbReference type="GO" id="GO:0005978">
    <property type="term" value="P:glycogen biosynthetic process"/>
    <property type="evidence" value="ECO:0007669"/>
    <property type="project" value="UniProtKB-UniRule"/>
</dbReference>
<evidence type="ECO:0000256" key="9">
    <source>
        <dbReference type="HAMAP-Rule" id="MF_00624"/>
    </source>
</evidence>
<comment type="function">
    <text evidence="9">Involved in the biosynthesis of ADP-glucose, a building block required for the elongation reactions to produce glycogen. Catalyzes the reaction between ATP and alpha-D-glucose 1-phosphate (G1P) to produce pyrophosphate and ADP-Glc.</text>
</comment>
<dbReference type="NCBIfam" id="NF002023">
    <property type="entry name" value="PRK00844.1"/>
    <property type="match status" value="1"/>
</dbReference>
<evidence type="ECO:0000256" key="2">
    <source>
        <dbReference type="ARBA" id="ARBA00022600"/>
    </source>
</evidence>
<comment type="catalytic activity">
    <reaction evidence="9">
        <text>alpha-D-glucose 1-phosphate + ATP + H(+) = ADP-alpha-D-glucose + diphosphate</text>
        <dbReference type="Rhea" id="RHEA:12120"/>
        <dbReference type="ChEBI" id="CHEBI:15378"/>
        <dbReference type="ChEBI" id="CHEBI:30616"/>
        <dbReference type="ChEBI" id="CHEBI:33019"/>
        <dbReference type="ChEBI" id="CHEBI:57498"/>
        <dbReference type="ChEBI" id="CHEBI:58601"/>
        <dbReference type="EC" id="2.7.7.27"/>
    </reaction>
</comment>
<comment type="subunit">
    <text evidence="9">Homotetramer.</text>
</comment>
<protein>
    <recommendedName>
        <fullName evidence="9">Glucose-1-phosphate adenylyltransferase</fullName>
        <ecNumber evidence="9">2.7.7.27</ecNumber>
    </recommendedName>
    <alternativeName>
        <fullName evidence="9">ADP-glucose pyrophosphorylase</fullName>
        <shortName evidence="9">ADPGlc PPase</shortName>
    </alternativeName>
    <alternativeName>
        <fullName evidence="9">ADP-glucose synthase</fullName>
    </alternativeName>
</protein>
<keyword evidence="8 9" id="KW-0119">Carbohydrate metabolism</keyword>
<dbReference type="InterPro" id="IPR056818">
    <property type="entry name" value="GlmU/GlgC-like_hexapep"/>
</dbReference>
<dbReference type="GO" id="GO:0005524">
    <property type="term" value="F:ATP binding"/>
    <property type="evidence" value="ECO:0007669"/>
    <property type="project" value="UniProtKB-KW"/>
</dbReference>
<dbReference type="PROSITE" id="PS00809">
    <property type="entry name" value="ADP_GLC_PYROPHOSPH_2"/>
    <property type="match status" value="1"/>
</dbReference>
<dbReference type="InterPro" id="IPR005836">
    <property type="entry name" value="ADP_Glu_pyroP_CS"/>
</dbReference>
<keyword evidence="2 9" id="KW-0321">Glycogen metabolism</keyword>
<dbReference type="OrthoDB" id="9801810at2"/>
<proteinExistence type="inferred from homology"/>
<dbReference type="InterPro" id="IPR023049">
    <property type="entry name" value="GlgC_bac"/>
</dbReference>
<dbReference type="PANTHER" id="PTHR43523:SF2">
    <property type="entry name" value="GLUCOSE-1-PHOSPHATE ADENYLYLTRANSFERASE"/>
    <property type="match status" value="1"/>
</dbReference>
<dbReference type="UniPathway" id="UPA00164"/>
<keyword evidence="5 9" id="KW-0547">Nucleotide-binding</keyword>
<gene>
    <name evidence="9" type="primary">glgC</name>
    <name evidence="12" type="ORF">SFMTTN_1313</name>
</gene>
<keyword evidence="7 9" id="KW-0320">Glycogen biosynthesis</keyword>
<comment type="pathway">
    <text evidence="9">Glycan biosynthesis; glycogen biosynthesis.</text>
</comment>
<feature type="binding site" evidence="9">
    <location>
        <position position="198"/>
    </location>
    <ligand>
        <name>alpha-D-glucose 1-phosphate</name>
        <dbReference type="ChEBI" id="CHEBI:58601"/>
    </ligand>
</feature>
<evidence type="ECO:0000256" key="3">
    <source>
        <dbReference type="ARBA" id="ARBA00022679"/>
    </source>
</evidence>
<sequence>MNSNPTILALVLAGGEGSRLYPLTAVRSKPSVPFGGRFRIVDFVLSNLVNSGIHSIYLLVQYKSQSLIEHVNHAWTLSNAIPDQFVTVVPPQMREGPEWFQGTADAVYQNLNLIGSREPDMVAVFGADHIYRMDVRQMVGFHQRNGADVSVAAIPIPLGLASSFGVITADDDGRVSDFIEKPEQPVPMPGRSNCAYGSMGNYLFNTEVLKQALLESSERGENDFGRHILPRLIRSHKVYAYDFSTNRVPGIHAYEEPAYWRDVGTIEAYYAAHMDLLGLEPRFNIFNPKWRIFSSGYQGPSSKIIDGKIKNSLIGAGAIIKGGSIRNSIVRREVMIEEDVELEDCIIMDYTIIRKGARLRRVIVDRYNTIAAGTQIGYDSDADRARYHVSESGLVVVSRGDELSASRYS</sequence>
<dbReference type="Gene3D" id="2.160.10.10">
    <property type="entry name" value="Hexapeptide repeat proteins"/>
    <property type="match status" value="1"/>
</dbReference>
<dbReference type="PROSITE" id="PS00808">
    <property type="entry name" value="ADP_GLC_PYROPHOSPH_1"/>
    <property type="match status" value="1"/>
</dbReference>
<dbReference type="CDD" id="cd04651">
    <property type="entry name" value="LbH_G1P_AT_C"/>
    <property type="match status" value="1"/>
</dbReference>
<feature type="domain" description="Glucose-1-phosphate adenylyltransferase/Bifunctional protein GlmU-like C-terminal hexapeptide" evidence="11">
    <location>
        <begin position="306"/>
        <end position="397"/>
    </location>
</feature>
<comment type="similarity">
    <text evidence="1 9">Belongs to the bacterial/plant glucose-1-phosphate adenylyltransferase family.</text>
</comment>
<keyword evidence="3 9" id="KW-0808">Transferase</keyword>
<feature type="site" description="Could play a key role in the communication between the regulatory and the substrate sites" evidence="9">
    <location>
        <position position="99"/>
    </location>
</feature>
<organism evidence="12 13">
    <name type="scientific">Sulfuriferula multivorans</name>
    <dbReference type="NCBI Taxonomy" id="1559896"/>
    <lineage>
        <taxon>Bacteria</taxon>
        <taxon>Pseudomonadati</taxon>
        <taxon>Pseudomonadota</taxon>
        <taxon>Betaproteobacteria</taxon>
        <taxon>Nitrosomonadales</taxon>
        <taxon>Sulfuricellaceae</taxon>
        <taxon>Sulfuriferula</taxon>
    </lineage>
</organism>
<dbReference type="Pfam" id="PF24894">
    <property type="entry name" value="Hexapep_GlmU"/>
    <property type="match status" value="1"/>
</dbReference>
<reference evidence="12 13" key="1">
    <citation type="journal article" date="2019" name="Front. Microbiol.">
        <title>Genomes of Neutrophilic Sulfur-Oxidizing Chemolithoautotrophs Representing 9 Proteobacterial Species From 8 Genera.</title>
        <authorList>
            <person name="Watanabe T."/>
            <person name="Kojima H."/>
            <person name="Umezawa K."/>
            <person name="Hori C."/>
            <person name="Takasuka T.E."/>
            <person name="Kato Y."/>
            <person name="Fukui M."/>
        </authorList>
    </citation>
    <scope>NUCLEOTIDE SEQUENCE [LARGE SCALE GENOMIC DNA]</scope>
    <source>
        <strain evidence="12 13">TTN</strain>
    </source>
</reference>
<evidence type="ECO:0000256" key="7">
    <source>
        <dbReference type="ARBA" id="ARBA00023056"/>
    </source>
</evidence>
<dbReference type="EMBL" id="BGOW01000012">
    <property type="protein sequence ID" value="GBL45504.1"/>
    <property type="molecule type" value="Genomic_DNA"/>
</dbReference>
<evidence type="ECO:0000259" key="11">
    <source>
        <dbReference type="Pfam" id="PF24894"/>
    </source>
</evidence>
<dbReference type="Proteomes" id="UP000286806">
    <property type="component" value="Unassembled WGS sequence"/>
</dbReference>
<dbReference type="AlphaFoldDB" id="A0A401JD44"/>
<dbReference type="PANTHER" id="PTHR43523">
    <property type="entry name" value="GLUCOSE-1-PHOSPHATE ADENYLYLTRANSFERASE-RELATED"/>
    <property type="match status" value="1"/>
</dbReference>
<comment type="caution">
    <text evidence="12">The sequence shown here is derived from an EMBL/GenBank/DDBJ whole genome shotgun (WGS) entry which is preliminary data.</text>
</comment>
<feature type="domain" description="Nucleotidyl transferase" evidence="10">
    <location>
        <begin position="9"/>
        <end position="276"/>
    </location>
</feature>
<dbReference type="GO" id="GO:0008878">
    <property type="term" value="F:glucose-1-phosphate adenylyltransferase activity"/>
    <property type="evidence" value="ECO:0007669"/>
    <property type="project" value="UniProtKB-UniRule"/>
</dbReference>
<dbReference type="SUPFAM" id="SSF51161">
    <property type="entry name" value="Trimeric LpxA-like enzymes"/>
    <property type="match status" value="1"/>
</dbReference>